<feature type="signal peptide" evidence="1">
    <location>
        <begin position="1"/>
        <end position="21"/>
    </location>
</feature>
<organism evidence="2 3">
    <name type="scientific">Flammeovirga agarivorans</name>
    <dbReference type="NCBI Taxonomy" id="2726742"/>
    <lineage>
        <taxon>Bacteria</taxon>
        <taxon>Pseudomonadati</taxon>
        <taxon>Bacteroidota</taxon>
        <taxon>Cytophagia</taxon>
        <taxon>Cytophagales</taxon>
        <taxon>Flammeovirgaceae</taxon>
        <taxon>Flammeovirga</taxon>
    </lineage>
</organism>
<evidence type="ECO:0000256" key="1">
    <source>
        <dbReference type="SAM" id="SignalP"/>
    </source>
</evidence>
<keyword evidence="1" id="KW-0732">Signal</keyword>
<reference evidence="2 3" key="1">
    <citation type="submission" date="2020-04" db="EMBL/GenBank/DDBJ databases">
        <title>Flammeovirga sp. SR4, a novel species isolated from seawater.</title>
        <authorList>
            <person name="Wang X."/>
        </authorList>
    </citation>
    <scope>NUCLEOTIDE SEQUENCE [LARGE SCALE GENOMIC DNA]</scope>
    <source>
        <strain evidence="2 3">SR4</strain>
    </source>
</reference>
<dbReference type="EMBL" id="JABAIL010000010">
    <property type="protein sequence ID" value="NLR94227.1"/>
    <property type="molecule type" value="Genomic_DNA"/>
</dbReference>
<protein>
    <recommendedName>
        <fullName evidence="4">Lipoprotein</fullName>
    </recommendedName>
</protein>
<comment type="caution">
    <text evidence="2">The sequence shown here is derived from an EMBL/GenBank/DDBJ whole genome shotgun (WGS) entry which is preliminary data.</text>
</comment>
<name>A0A7X8SPZ2_9BACT</name>
<dbReference type="RefSeq" id="WP_168884938.1">
    <property type="nucleotide sequence ID" value="NZ_JABAIL010000010.1"/>
</dbReference>
<evidence type="ECO:0000313" key="2">
    <source>
        <dbReference type="EMBL" id="NLR94227.1"/>
    </source>
</evidence>
<feature type="chain" id="PRO_5030994938" description="Lipoprotein" evidence="1">
    <location>
        <begin position="22"/>
        <end position="353"/>
    </location>
</feature>
<sequence length="353" mass="40920">MTVIRQLSLFIFFLVVLLSCSQNDFQGPNFSDGSQYYPIEEGWYITYEIDSILIDQDSSDRDDGIIYENSIQLMERIDKPYEDGFGHTNHRLQRYKRSDENQEWVLDSVWAVTYRDNNIIRYENGIPYIKLVNPIYDRLQWDQNAFNNQGSTSPSGFDLRYTAKSIGRFFAFDDKNFTNTAQITEIDIENEVTKSEEKKNVVYAKDIGKVYSEYRDVKRKYYELRSDDAELLGNPYCQAENINKEVITLGNGQRVRNPFFGNDPCEANPIYYETIEGDTDEEKQANIEAWIASNESGSNPSVIDWETQTSQTGDTKVYVVFILDPTYYNGFNEIGTVIEEKVIEYGILVQPGE</sequence>
<evidence type="ECO:0000313" key="3">
    <source>
        <dbReference type="Proteomes" id="UP000585050"/>
    </source>
</evidence>
<proteinExistence type="predicted"/>
<evidence type="ECO:0008006" key="4">
    <source>
        <dbReference type="Google" id="ProtNLM"/>
    </source>
</evidence>
<keyword evidence="3" id="KW-1185">Reference proteome</keyword>
<dbReference type="PROSITE" id="PS51257">
    <property type="entry name" value="PROKAR_LIPOPROTEIN"/>
    <property type="match status" value="1"/>
</dbReference>
<dbReference type="AlphaFoldDB" id="A0A7X8SPZ2"/>
<gene>
    <name evidence="2" type="ORF">HGP29_23690</name>
</gene>
<dbReference type="Proteomes" id="UP000585050">
    <property type="component" value="Unassembled WGS sequence"/>
</dbReference>
<accession>A0A7X8SPZ2</accession>